<dbReference type="Gene3D" id="3.40.190.10">
    <property type="entry name" value="Periplasmic binding protein-like II"/>
    <property type="match status" value="2"/>
</dbReference>
<name>A0A542XEM3_9MICO</name>
<feature type="signal peptide" evidence="2">
    <location>
        <begin position="1"/>
        <end position="26"/>
    </location>
</feature>
<dbReference type="Pfam" id="PF00497">
    <property type="entry name" value="SBP_bac_3"/>
    <property type="match status" value="1"/>
</dbReference>
<dbReference type="InterPro" id="IPR001638">
    <property type="entry name" value="Solute-binding_3/MltF_N"/>
</dbReference>
<evidence type="ECO:0000256" key="1">
    <source>
        <dbReference type="ARBA" id="ARBA00022729"/>
    </source>
</evidence>
<gene>
    <name evidence="4" type="ORF">FB554_2432</name>
</gene>
<evidence type="ECO:0000256" key="2">
    <source>
        <dbReference type="SAM" id="SignalP"/>
    </source>
</evidence>
<accession>A0A542XEM3</accession>
<dbReference type="Proteomes" id="UP000318336">
    <property type="component" value="Unassembled WGS sequence"/>
</dbReference>
<keyword evidence="1 2" id="KW-0732">Signal</keyword>
<organism evidence="4 5">
    <name type="scientific">Barrientosiimonas humi</name>
    <dbReference type="NCBI Taxonomy" id="999931"/>
    <lineage>
        <taxon>Bacteria</taxon>
        <taxon>Bacillati</taxon>
        <taxon>Actinomycetota</taxon>
        <taxon>Actinomycetes</taxon>
        <taxon>Micrococcales</taxon>
        <taxon>Dermacoccaceae</taxon>
        <taxon>Barrientosiimonas</taxon>
    </lineage>
</organism>
<evidence type="ECO:0000259" key="3">
    <source>
        <dbReference type="SMART" id="SM00062"/>
    </source>
</evidence>
<feature type="domain" description="Solute-binding protein family 3/N-terminal" evidence="3">
    <location>
        <begin position="71"/>
        <end position="303"/>
    </location>
</feature>
<proteinExistence type="predicted"/>
<dbReference type="RefSeq" id="WP_211344595.1">
    <property type="nucleotide sequence ID" value="NZ_CAJTBP010000001.1"/>
</dbReference>
<dbReference type="AlphaFoldDB" id="A0A542XEM3"/>
<feature type="chain" id="PRO_5039020517" evidence="2">
    <location>
        <begin position="27"/>
        <end position="319"/>
    </location>
</feature>
<dbReference type="PANTHER" id="PTHR35936">
    <property type="entry name" value="MEMBRANE-BOUND LYTIC MUREIN TRANSGLYCOSYLASE F"/>
    <property type="match status" value="1"/>
</dbReference>
<dbReference type="InterPro" id="IPR006311">
    <property type="entry name" value="TAT_signal"/>
</dbReference>
<reference evidence="4 5" key="1">
    <citation type="submission" date="2019-06" db="EMBL/GenBank/DDBJ databases">
        <title>Sequencing the genomes of 1000 actinobacteria strains.</title>
        <authorList>
            <person name="Klenk H.-P."/>
        </authorList>
    </citation>
    <scope>NUCLEOTIDE SEQUENCE [LARGE SCALE GENOMIC DNA]</scope>
    <source>
        <strain evidence="4 5">DSM 24617</strain>
    </source>
</reference>
<evidence type="ECO:0000313" key="5">
    <source>
        <dbReference type="Proteomes" id="UP000318336"/>
    </source>
</evidence>
<sequence>MTSNPSLDRRTLLAGGLTLLAGGALAGCADPGNAATRAAGSSSGAQRVTGAKNAAAAARLPAAVRERGSIVIGNAAGGGGTPPLAFLAEDNTTPTGVEVDLARLLAEILGLRVEQPVTSWENLFLKVDAGTFDAVLSNVTVTEERKAKYDFATYRKDDISVEAKKGATWRVRSGADIAGRTLAVGSGTNQEKILVDWNAANVKAGRPRATIRYYQNPADRYLALQSGQIDAYVGPSPNVRYHIDTAKQTVEIGRFSGGGSRQGLIGVLSKKGSGLAPAFAAAVDAAIADGSYRAVLDRWGVQADAVPRSLVNPPGLPKS</sequence>
<dbReference type="PROSITE" id="PS51318">
    <property type="entry name" value="TAT"/>
    <property type="match status" value="1"/>
</dbReference>
<dbReference type="SUPFAM" id="SSF53850">
    <property type="entry name" value="Periplasmic binding protein-like II"/>
    <property type="match status" value="1"/>
</dbReference>
<protein>
    <submittedName>
        <fullName evidence="4">Polar amino acid transport system substrate-binding protein</fullName>
    </submittedName>
</protein>
<evidence type="ECO:0000313" key="4">
    <source>
        <dbReference type="EMBL" id="TQL34268.1"/>
    </source>
</evidence>
<keyword evidence="5" id="KW-1185">Reference proteome</keyword>
<comment type="caution">
    <text evidence="4">The sequence shown here is derived from an EMBL/GenBank/DDBJ whole genome shotgun (WGS) entry which is preliminary data.</text>
</comment>
<dbReference type="PANTHER" id="PTHR35936:SF17">
    <property type="entry name" value="ARGININE-BINDING EXTRACELLULAR PROTEIN ARTP"/>
    <property type="match status" value="1"/>
</dbReference>
<dbReference type="SMART" id="SM00062">
    <property type="entry name" value="PBPb"/>
    <property type="match status" value="1"/>
</dbReference>
<dbReference type="EMBL" id="VFOK01000001">
    <property type="protein sequence ID" value="TQL34268.1"/>
    <property type="molecule type" value="Genomic_DNA"/>
</dbReference>